<dbReference type="EMBL" id="GEDC01004740">
    <property type="protein sequence ID" value="JAS32558.1"/>
    <property type="molecule type" value="Transcribed_RNA"/>
</dbReference>
<feature type="compositionally biased region" description="Polar residues" evidence="1">
    <location>
        <begin position="1"/>
        <end position="11"/>
    </location>
</feature>
<protein>
    <submittedName>
        <fullName evidence="2">Uncharacterized protein</fullName>
    </submittedName>
</protein>
<feature type="compositionally biased region" description="Basic and acidic residues" evidence="1">
    <location>
        <begin position="36"/>
        <end position="48"/>
    </location>
</feature>
<proteinExistence type="predicted"/>
<sequence>KKTSEVIQSTQKDVDALSEDTSEPNIQQVVTAIVHQEEDKTAEDKTVVGEEEEMTKDVKENEQSQTQEKLEDTIKSDIEAGADEKREGLNEEDHKDTDNIVIEKDNITKLENEADFVESDKHENETTNN</sequence>
<evidence type="ECO:0000313" key="2">
    <source>
        <dbReference type="EMBL" id="JAS32558.1"/>
    </source>
</evidence>
<dbReference type="AlphaFoldDB" id="A0A1B6E3S0"/>
<organism evidence="2">
    <name type="scientific">Clastoptera arizonana</name>
    <name type="common">Arizona spittle bug</name>
    <dbReference type="NCBI Taxonomy" id="38151"/>
    <lineage>
        <taxon>Eukaryota</taxon>
        <taxon>Metazoa</taxon>
        <taxon>Ecdysozoa</taxon>
        <taxon>Arthropoda</taxon>
        <taxon>Hexapoda</taxon>
        <taxon>Insecta</taxon>
        <taxon>Pterygota</taxon>
        <taxon>Neoptera</taxon>
        <taxon>Paraneoptera</taxon>
        <taxon>Hemiptera</taxon>
        <taxon>Auchenorrhyncha</taxon>
        <taxon>Cercopoidea</taxon>
        <taxon>Clastopteridae</taxon>
        <taxon>Clastoptera</taxon>
    </lineage>
</organism>
<gene>
    <name evidence="2" type="ORF">g.45165</name>
</gene>
<evidence type="ECO:0000256" key="1">
    <source>
        <dbReference type="SAM" id="MobiDB-lite"/>
    </source>
</evidence>
<feature type="region of interest" description="Disordered" evidence="1">
    <location>
        <begin position="36"/>
        <end position="100"/>
    </location>
</feature>
<feature type="compositionally biased region" description="Basic and acidic residues" evidence="1">
    <location>
        <begin position="55"/>
        <end position="100"/>
    </location>
</feature>
<name>A0A1B6E3S0_9HEMI</name>
<accession>A0A1B6E3S0</accession>
<feature type="non-terminal residue" evidence="2">
    <location>
        <position position="129"/>
    </location>
</feature>
<feature type="region of interest" description="Disordered" evidence="1">
    <location>
        <begin position="1"/>
        <end position="24"/>
    </location>
</feature>
<feature type="non-terminal residue" evidence="2">
    <location>
        <position position="1"/>
    </location>
</feature>
<reference evidence="2" key="1">
    <citation type="submission" date="2015-12" db="EMBL/GenBank/DDBJ databases">
        <title>De novo transcriptome assembly of four potential Pierce s Disease insect vectors from Arizona vineyards.</title>
        <authorList>
            <person name="Tassone E.E."/>
        </authorList>
    </citation>
    <scope>NUCLEOTIDE SEQUENCE</scope>
</reference>